<reference evidence="2 3" key="1">
    <citation type="submission" date="2014-07" db="EMBL/GenBank/DDBJ databases">
        <title>Draft genome of Clostridium sulfidigenes 113A isolated from sediments associated with methane hydrate from Krishna Godavari basin.</title>
        <authorList>
            <person name="Honkalas V.S."/>
            <person name="Dabir A.P."/>
            <person name="Arora P."/>
            <person name="Dhakephalkar P.K."/>
        </authorList>
    </citation>
    <scope>NUCLEOTIDE SEQUENCE [LARGE SCALE GENOMIC DNA]</scope>
    <source>
        <strain evidence="2 3">113A</strain>
    </source>
</reference>
<evidence type="ECO:0000313" key="3">
    <source>
        <dbReference type="Proteomes" id="UP000028542"/>
    </source>
</evidence>
<keyword evidence="1" id="KW-1133">Transmembrane helix</keyword>
<keyword evidence="1" id="KW-0472">Membrane</keyword>
<protein>
    <recommendedName>
        <fullName evidence="4">ABC transporter</fullName>
    </recommendedName>
</protein>
<feature type="transmembrane region" description="Helical" evidence="1">
    <location>
        <begin position="106"/>
        <end position="130"/>
    </location>
</feature>
<evidence type="ECO:0008006" key="4">
    <source>
        <dbReference type="Google" id="ProtNLM"/>
    </source>
</evidence>
<organism evidence="2 3">
    <name type="scientific">Clostridium sulfidigenes</name>
    <dbReference type="NCBI Taxonomy" id="318464"/>
    <lineage>
        <taxon>Bacteria</taxon>
        <taxon>Bacillati</taxon>
        <taxon>Bacillota</taxon>
        <taxon>Clostridia</taxon>
        <taxon>Eubacteriales</taxon>
        <taxon>Clostridiaceae</taxon>
        <taxon>Clostridium</taxon>
    </lineage>
</organism>
<keyword evidence="3" id="KW-1185">Reference proteome</keyword>
<dbReference type="PANTHER" id="PTHR43471">
    <property type="entry name" value="ABC TRANSPORTER PERMEASE"/>
    <property type="match status" value="1"/>
</dbReference>
<feature type="transmembrane region" description="Helical" evidence="1">
    <location>
        <begin position="20"/>
        <end position="41"/>
    </location>
</feature>
<feature type="transmembrane region" description="Helical" evidence="1">
    <location>
        <begin position="175"/>
        <end position="196"/>
    </location>
</feature>
<keyword evidence="1" id="KW-0812">Transmembrane</keyword>
<feature type="transmembrane region" description="Helical" evidence="1">
    <location>
        <begin position="216"/>
        <end position="233"/>
    </location>
</feature>
<dbReference type="EMBL" id="JPMD01000052">
    <property type="protein sequence ID" value="KEZ84927.1"/>
    <property type="molecule type" value="Genomic_DNA"/>
</dbReference>
<dbReference type="GO" id="GO:0140359">
    <property type="term" value="F:ABC-type transporter activity"/>
    <property type="evidence" value="ECO:0007669"/>
    <property type="project" value="InterPro"/>
</dbReference>
<dbReference type="Proteomes" id="UP000028542">
    <property type="component" value="Unassembled WGS sequence"/>
</dbReference>
<evidence type="ECO:0000256" key="1">
    <source>
        <dbReference type="SAM" id="Phobius"/>
    </source>
</evidence>
<feature type="transmembrane region" description="Helical" evidence="1">
    <location>
        <begin position="142"/>
        <end position="163"/>
    </location>
</feature>
<dbReference type="Pfam" id="PF12679">
    <property type="entry name" value="ABC2_membrane_2"/>
    <property type="match status" value="1"/>
</dbReference>
<proteinExistence type="predicted"/>
<feature type="transmembrane region" description="Helical" evidence="1">
    <location>
        <begin position="254"/>
        <end position="275"/>
    </location>
</feature>
<sequence>MKINPILKNESKVGVRTFRFNLMVMLYVGILSIVAMWAYFIINSDKYGMGIDLSKFTILSFALACGQAVLLMFIVPVLTATSITGERERQTLDILLSTNLSPMKIVLGKLMSTVTKVALLIISTMPIYAINFLVGGTSFKELIILTLFFISTTIYVGSIGIFMSTVFKSSKSSTVASILTVLFIVIGTIIIGFVVISRDYYDALSNNTISTFTINLPFWLYINPTIEFIYILIKQNGILYFAPDLINYMNLNKIFVISLINQGIVTLLLILLSAWRLNPVRKSIIKVRR</sequence>
<dbReference type="eggNOG" id="COG1668">
    <property type="taxonomic scope" value="Bacteria"/>
</dbReference>
<dbReference type="GO" id="GO:0005886">
    <property type="term" value="C:plasma membrane"/>
    <property type="evidence" value="ECO:0007669"/>
    <property type="project" value="UniProtKB-SubCell"/>
</dbReference>
<dbReference type="PANTHER" id="PTHR43471:SF12">
    <property type="entry name" value="HYPOTHETICAL MEMBRANE PROTEIN, CONSERVED"/>
    <property type="match status" value="1"/>
</dbReference>
<dbReference type="AlphaFoldDB" id="A0A084J7J3"/>
<comment type="caution">
    <text evidence="2">The sequence shown here is derived from an EMBL/GenBank/DDBJ whole genome shotgun (WGS) entry which is preliminary data.</text>
</comment>
<name>A0A084J7J3_9CLOT</name>
<feature type="transmembrane region" description="Helical" evidence="1">
    <location>
        <begin position="61"/>
        <end position="85"/>
    </location>
</feature>
<gene>
    <name evidence="2" type="ORF">IO99_17620</name>
</gene>
<dbReference type="RefSeq" id="WP_035135537.1">
    <property type="nucleotide sequence ID" value="NZ_JPMD01000052.1"/>
</dbReference>
<evidence type="ECO:0000313" key="2">
    <source>
        <dbReference type="EMBL" id="KEZ84927.1"/>
    </source>
</evidence>
<accession>A0A084J7J3</accession>
<dbReference type="STRING" id="318464.IO99_17620"/>